<evidence type="ECO:0000313" key="1">
    <source>
        <dbReference type="EMBL" id="PXX44274.1"/>
    </source>
</evidence>
<reference evidence="1 2" key="1">
    <citation type="submission" date="2018-05" db="EMBL/GenBank/DDBJ databases">
        <title>Genomic Encyclopedia of Type Strains, Phase IV (KMG-IV): sequencing the most valuable type-strain genomes for metagenomic binning, comparative biology and taxonomic classification.</title>
        <authorList>
            <person name="Goeker M."/>
        </authorList>
    </citation>
    <scope>NUCLEOTIDE SEQUENCE [LARGE SCALE GENOMIC DNA]</scope>
    <source>
        <strain evidence="1 2">DSM 19792</strain>
    </source>
</reference>
<accession>A0A318JKN3</accession>
<comment type="caution">
    <text evidence="1">The sequence shown here is derived from an EMBL/GenBank/DDBJ whole genome shotgun (WGS) entry which is preliminary data.</text>
</comment>
<name>A0A318JKN3_9BURK</name>
<protein>
    <submittedName>
        <fullName evidence="1">Uncharacterized protein</fullName>
    </submittedName>
</protein>
<keyword evidence="2" id="KW-1185">Reference proteome</keyword>
<dbReference type="Proteomes" id="UP000247792">
    <property type="component" value="Unassembled WGS sequence"/>
</dbReference>
<evidence type="ECO:0000313" key="2">
    <source>
        <dbReference type="Proteomes" id="UP000247792"/>
    </source>
</evidence>
<sequence>MIKRENFSTTLREQPKRLPIPTRYGFAPEVWCEAFEALNDGNPEDVNLFNLGLVFGQKSQKVANSVKHISSRTKSHGLPELAPLFSQRANDVMRIAMESHARAMEDADVISQEQIREMMCFIDSAGNSNSVQVPMEAVVDAIANAIKTLKRSDGFGDLNSNEINYLDIEDSLRNLLNLAQYDLSLQRMWDSAVWLHTQVQVDPQSGEYMIDETKSDLARRFAIDLSRRPIYMARSFKRFELLESIPNSSDVLIPQVMLEDGHLTVRAVPAFNMPKEERDALIKARHANGLLQEGILLDFVETEHPTVKLKISEILLIWGELALIAQQLYSLAQSRDSEKEKVTLTTVLNSRFRLTDIVAVIKSCVVLSRERVAECIDFLCFQPTREATLWGHPILPAGDDICLFWWPLLGVHHARTLSAWARMHKSLSESFESKGALNEIMMKEELLAAIERGPYREHIRYVGSSLDPRLKSDEEIDFLILVGDTAFVIETAAIPSPAEAYEVHDTEKRLDQKAGQCTKKCAILRQDLTQIDEWQDDRFPIRKVTKVVGLVVTNSYLRDGNYSGDITQCHWDTLLNIISYGGMLFGVLRDSQEFTLKAEIKPRAGESVADSILNALKKSPKAEFYASSLTYTDMYIKGYDEPDQAGIYRRWNMEFPSPNDIEELLNNCSFGASLVEVEDPSLSQS</sequence>
<organism evidence="1 2">
    <name type="scientific">Undibacterium pigrum</name>
    <dbReference type="NCBI Taxonomy" id="401470"/>
    <lineage>
        <taxon>Bacteria</taxon>
        <taxon>Pseudomonadati</taxon>
        <taxon>Pseudomonadota</taxon>
        <taxon>Betaproteobacteria</taxon>
        <taxon>Burkholderiales</taxon>
        <taxon>Oxalobacteraceae</taxon>
        <taxon>Undibacterium</taxon>
    </lineage>
</organism>
<gene>
    <name evidence="1" type="ORF">DFR42_103544</name>
</gene>
<dbReference type="OrthoDB" id="8765814at2"/>
<dbReference type="AlphaFoldDB" id="A0A318JKN3"/>
<dbReference type="RefSeq" id="WP_110255504.1">
    <property type="nucleotide sequence ID" value="NZ_QJKB01000003.1"/>
</dbReference>
<proteinExistence type="predicted"/>
<dbReference type="EMBL" id="QJKB01000003">
    <property type="protein sequence ID" value="PXX44274.1"/>
    <property type="molecule type" value="Genomic_DNA"/>
</dbReference>